<name>A0ABP0R4I4_9DINO</name>
<protein>
    <submittedName>
        <fullName evidence="2">Uncharacterized protein</fullName>
    </submittedName>
</protein>
<sequence length="252" mass="29153">VVQIAEDDHDALEVLAFSGSYAGKLEERREIENVEVEDASKISERQEEQKIAEDKRKGINEGSDEALQPIDSPEPEAKKLKQTVIKPVHELQGSIASEAKRMKPSEESHQERRVMETQVGDDVFAHQDEVLSKEEIEAWLMEAEEWKNESQHQLPEELWSSADLDTVPPDPPKRIDDLAEAVEEERLQRMKVLERIEKRSPDHKNLTTRFVRDWRMKSRPDTGEKMWLRRSSLVAREYANDVRMEVHSPASP</sequence>
<proteinExistence type="predicted"/>
<dbReference type="EMBL" id="CAXAMN010025475">
    <property type="protein sequence ID" value="CAK9095476.1"/>
    <property type="molecule type" value="Genomic_DNA"/>
</dbReference>
<accession>A0ABP0R4I4</accession>
<feature type="compositionally biased region" description="Basic and acidic residues" evidence="1">
    <location>
        <begin position="98"/>
        <end position="115"/>
    </location>
</feature>
<evidence type="ECO:0000313" key="2">
    <source>
        <dbReference type="EMBL" id="CAK9095476.1"/>
    </source>
</evidence>
<keyword evidence="3" id="KW-1185">Reference proteome</keyword>
<evidence type="ECO:0000256" key="1">
    <source>
        <dbReference type="SAM" id="MobiDB-lite"/>
    </source>
</evidence>
<reference evidence="2 3" key="1">
    <citation type="submission" date="2024-02" db="EMBL/GenBank/DDBJ databases">
        <authorList>
            <person name="Chen Y."/>
            <person name="Shah S."/>
            <person name="Dougan E. K."/>
            <person name="Thang M."/>
            <person name="Chan C."/>
        </authorList>
    </citation>
    <scope>NUCLEOTIDE SEQUENCE [LARGE SCALE GENOMIC DNA]</scope>
</reference>
<gene>
    <name evidence="2" type="ORF">CCMP2556_LOCUS45478</name>
</gene>
<evidence type="ECO:0000313" key="3">
    <source>
        <dbReference type="Proteomes" id="UP001642484"/>
    </source>
</evidence>
<feature type="compositionally biased region" description="Basic and acidic residues" evidence="1">
    <location>
        <begin position="37"/>
        <end position="59"/>
    </location>
</feature>
<organism evidence="2 3">
    <name type="scientific">Durusdinium trenchii</name>
    <dbReference type="NCBI Taxonomy" id="1381693"/>
    <lineage>
        <taxon>Eukaryota</taxon>
        <taxon>Sar</taxon>
        <taxon>Alveolata</taxon>
        <taxon>Dinophyceae</taxon>
        <taxon>Suessiales</taxon>
        <taxon>Symbiodiniaceae</taxon>
        <taxon>Durusdinium</taxon>
    </lineage>
</organism>
<feature type="region of interest" description="Disordered" evidence="1">
    <location>
        <begin position="37"/>
        <end position="115"/>
    </location>
</feature>
<feature type="non-terminal residue" evidence="2">
    <location>
        <position position="1"/>
    </location>
</feature>
<dbReference type="Proteomes" id="UP001642484">
    <property type="component" value="Unassembled WGS sequence"/>
</dbReference>
<comment type="caution">
    <text evidence="2">The sequence shown here is derived from an EMBL/GenBank/DDBJ whole genome shotgun (WGS) entry which is preliminary data.</text>
</comment>